<keyword evidence="1" id="KW-1133">Transmembrane helix</keyword>
<comment type="caution">
    <text evidence="2">The sequence shown here is derived from an EMBL/GenBank/DDBJ whole genome shotgun (WGS) entry which is preliminary data.</text>
</comment>
<reference evidence="2 3" key="1">
    <citation type="journal article" date="2016" name="Antonie Van Leeuwenhoek">
        <title>Dongia soli sp. nov., isolated from soil from Dokdo, Korea.</title>
        <authorList>
            <person name="Kim D.U."/>
            <person name="Lee H."/>
            <person name="Kim H."/>
            <person name="Kim S.G."/>
            <person name="Ka J.O."/>
        </authorList>
    </citation>
    <scope>NUCLEOTIDE SEQUENCE [LARGE SCALE GENOMIC DNA]</scope>
    <source>
        <strain evidence="2 3">D78</strain>
    </source>
</reference>
<feature type="transmembrane region" description="Helical" evidence="1">
    <location>
        <begin position="87"/>
        <end position="109"/>
    </location>
</feature>
<dbReference type="RefSeq" id="WP_320506477.1">
    <property type="nucleotide sequence ID" value="NZ_JAXCLW010000001.1"/>
</dbReference>
<gene>
    <name evidence="2" type="ORF">SMD27_01015</name>
</gene>
<sequence>MATDPRGPEAIPAGPAARLLGVGGRMLSAIIAGVQTRAELLLVEMSAERAKLGSMAALGVAASFAVLLGLVFTSAVVIVYFWDNHRLAAVCAVAAFYWIVAVALVVTLMRKIQRQAPPFAATIDALRRDYIALTGQSPNTPKLGERD</sequence>
<keyword evidence="3" id="KW-1185">Reference proteome</keyword>
<feature type="transmembrane region" description="Helical" evidence="1">
    <location>
        <begin position="55"/>
        <end position="81"/>
    </location>
</feature>
<dbReference type="InterPro" id="IPR009937">
    <property type="entry name" value="Phage_holin_3_6"/>
</dbReference>
<protein>
    <submittedName>
        <fullName evidence="2">Phage holin family protein</fullName>
    </submittedName>
</protein>
<organism evidence="2 3">
    <name type="scientific">Dongia soli</name>
    <dbReference type="NCBI Taxonomy" id="600628"/>
    <lineage>
        <taxon>Bacteria</taxon>
        <taxon>Pseudomonadati</taxon>
        <taxon>Pseudomonadota</taxon>
        <taxon>Alphaproteobacteria</taxon>
        <taxon>Rhodospirillales</taxon>
        <taxon>Dongiaceae</taxon>
        <taxon>Dongia</taxon>
    </lineage>
</organism>
<evidence type="ECO:0000313" key="3">
    <source>
        <dbReference type="Proteomes" id="UP001279642"/>
    </source>
</evidence>
<name>A0ABU5E553_9PROT</name>
<dbReference type="Pfam" id="PF07332">
    <property type="entry name" value="Phage_holin_3_6"/>
    <property type="match status" value="1"/>
</dbReference>
<keyword evidence="1" id="KW-0812">Transmembrane</keyword>
<proteinExistence type="predicted"/>
<evidence type="ECO:0000313" key="2">
    <source>
        <dbReference type="EMBL" id="MDY0881412.1"/>
    </source>
</evidence>
<evidence type="ECO:0000256" key="1">
    <source>
        <dbReference type="SAM" id="Phobius"/>
    </source>
</evidence>
<dbReference type="EMBL" id="JAXCLW010000001">
    <property type="protein sequence ID" value="MDY0881412.1"/>
    <property type="molecule type" value="Genomic_DNA"/>
</dbReference>
<keyword evidence="1" id="KW-0472">Membrane</keyword>
<accession>A0ABU5E553</accession>
<dbReference type="Proteomes" id="UP001279642">
    <property type="component" value="Unassembled WGS sequence"/>
</dbReference>